<accession>A0ABT8BH82</accession>
<evidence type="ECO:0000259" key="1">
    <source>
        <dbReference type="PROSITE" id="PS50404"/>
    </source>
</evidence>
<comment type="caution">
    <text evidence="2">The sequence shown here is derived from an EMBL/GenBank/DDBJ whole genome shotgun (WGS) entry which is preliminary data.</text>
</comment>
<dbReference type="InterPro" id="IPR036249">
    <property type="entry name" value="Thioredoxin-like_sf"/>
</dbReference>
<sequence length="203" mass="21643">MKLFHSPFSPFVRKVTVVAHELGLAERIELLPSAAHPTQRDASILAVHPLAQVPTLITDEGHALADSRVICEYLDALAGGGVFPSSGPARWTALGDQSTADGLLDAALLLRYELTVRGEGDRSVAWIAGQTAKIEGVLDHFEAGAEALADRVDIGTITVACALGYLDVRFPDLIWRRRAPGLGRWADGFAARPSMEATKPPAA</sequence>
<dbReference type="PANTHER" id="PTHR43968:SF6">
    <property type="entry name" value="GLUTATHIONE S-TRANSFERASE OMEGA"/>
    <property type="match status" value="1"/>
</dbReference>
<dbReference type="InterPro" id="IPR050983">
    <property type="entry name" value="GST_Omega/HSP26"/>
</dbReference>
<name>A0ABT8BH82_9HYPH</name>
<dbReference type="InterPro" id="IPR036282">
    <property type="entry name" value="Glutathione-S-Trfase_C_sf"/>
</dbReference>
<protein>
    <submittedName>
        <fullName evidence="2">Glutathione S-transferase</fullName>
    </submittedName>
</protein>
<dbReference type="SUPFAM" id="SSF52833">
    <property type="entry name" value="Thioredoxin-like"/>
    <property type="match status" value="1"/>
</dbReference>
<dbReference type="PANTHER" id="PTHR43968">
    <property type="match status" value="1"/>
</dbReference>
<evidence type="ECO:0000313" key="3">
    <source>
        <dbReference type="Proteomes" id="UP001224644"/>
    </source>
</evidence>
<dbReference type="CDD" id="cd03205">
    <property type="entry name" value="GST_C_6"/>
    <property type="match status" value="1"/>
</dbReference>
<dbReference type="EMBL" id="JAUFPX010000008">
    <property type="protein sequence ID" value="MDN3591223.1"/>
    <property type="molecule type" value="Genomic_DNA"/>
</dbReference>
<keyword evidence="3" id="KW-1185">Reference proteome</keyword>
<reference evidence="3" key="1">
    <citation type="journal article" date="2019" name="Int. J. Syst. Evol. Microbiol.">
        <title>The Global Catalogue of Microorganisms (GCM) 10K type strain sequencing project: providing services to taxonomists for standard genome sequencing and annotation.</title>
        <authorList>
            <consortium name="The Broad Institute Genomics Platform"/>
            <consortium name="The Broad Institute Genome Sequencing Center for Infectious Disease"/>
            <person name="Wu L."/>
            <person name="Ma J."/>
        </authorList>
    </citation>
    <scope>NUCLEOTIDE SEQUENCE [LARGE SCALE GENOMIC DNA]</scope>
    <source>
        <strain evidence="3">CECT 7069</strain>
    </source>
</reference>
<dbReference type="InterPro" id="IPR004045">
    <property type="entry name" value="Glutathione_S-Trfase_N"/>
</dbReference>
<dbReference type="RefSeq" id="WP_238225013.1">
    <property type="nucleotide sequence ID" value="NZ_BPQD01000009.1"/>
</dbReference>
<gene>
    <name evidence="2" type="ORF">QWZ12_11415</name>
</gene>
<organism evidence="2 3">
    <name type="scientific">Methylobacterium adhaesivum</name>
    <dbReference type="NCBI Taxonomy" id="333297"/>
    <lineage>
        <taxon>Bacteria</taxon>
        <taxon>Pseudomonadati</taxon>
        <taxon>Pseudomonadota</taxon>
        <taxon>Alphaproteobacteria</taxon>
        <taxon>Hyphomicrobiales</taxon>
        <taxon>Methylobacteriaceae</taxon>
        <taxon>Methylobacterium</taxon>
    </lineage>
</organism>
<dbReference type="CDD" id="cd03049">
    <property type="entry name" value="GST_N_3"/>
    <property type="match status" value="1"/>
</dbReference>
<dbReference type="SUPFAM" id="SSF47616">
    <property type="entry name" value="GST C-terminal domain-like"/>
    <property type="match status" value="1"/>
</dbReference>
<dbReference type="Gene3D" id="1.20.1050.10">
    <property type="match status" value="1"/>
</dbReference>
<dbReference type="PROSITE" id="PS50404">
    <property type="entry name" value="GST_NTER"/>
    <property type="match status" value="1"/>
</dbReference>
<dbReference type="Pfam" id="PF13409">
    <property type="entry name" value="GST_N_2"/>
    <property type="match status" value="1"/>
</dbReference>
<dbReference type="Pfam" id="PF13410">
    <property type="entry name" value="GST_C_2"/>
    <property type="match status" value="1"/>
</dbReference>
<evidence type="ECO:0000313" key="2">
    <source>
        <dbReference type="EMBL" id="MDN3591223.1"/>
    </source>
</evidence>
<proteinExistence type="predicted"/>
<feature type="domain" description="GST N-terminal" evidence="1">
    <location>
        <begin position="1"/>
        <end position="82"/>
    </location>
</feature>
<dbReference type="Proteomes" id="UP001224644">
    <property type="component" value="Unassembled WGS sequence"/>
</dbReference>
<dbReference type="Gene3D" id="3.40.30.10">
    <property type="entry name" value="Glutaredoxin"/>
    <property type="match status" value="1"/>
</dbReference>